<keyword evidence="2" id="KW-1185">Reference proteome</keyword>
<reference evidence="1" key="1">
    <citation type="submission" date="2020-04" db="EMBL/GenBank/DDBJ databases">
        <title>Hybrid Assembly of Korean Phytophthora infestans isolates.</title>
        <authorList>
            <person name="Prokchorchik M."/>
            <person name="Lee Y."/>
            <person name="Seo J."/>
            <person name="Cho J.-H."/>
            <person name="Park Y.-E."/>
            <person name="Jang D.-C."/>
            <person name="Im J.-S."/>
            <person name="Choi J.-G."/>
            <person name="Park H.-J."/>
            <person name="Lee G.-B."/>
            <person name="Lee Y.-G."/>
            <person name="Hong S.-Y."/>
            <person name="Cho K."/>
            <person name="Sohn K.H."/>
        </authorList>
    </citation>
    <scope>NUCLEOTIDE SEQUENCE</scope>
    <source>
        <strain evidence="1">KR_1_A1</strain>
    </source>
</reference>
<evidence type="ECO:0000313" key="2">
    <source>
        <dbReference type="Proteomes" id="UP000602510"/>
    </source>
</evidence>
<accession>A0A833WQW9</accession>
<organism evidence="1 2">
    <name type="scientific">Phytophthora infestans</name>
    <name type="common">Potato late blight agent</name>
    <name type="synonym">Botrytis infestans</name>
    <dbReference type="NCBI Taxonomy" id="4787"/>
    <lineage>
        <taxon>Eukaryota</taxon>
        <taxon>Sar</taxon>
        <taxon>Stramenopiles</taxon>
        <taxon>Oomycota</taxon>
        <taxon>Peronosporomycetes</taxon>
        <taxon>Peronosporales</taxon>
        <taxon>Peronosporaceae</taxon>
        <taxon>Phytophthora</taxon>
    </lineage>
</organism>
<name>A0A833WQW9_PHYIN</name>
<protein>
    <submittedName>
        <fullName evidence="1">Uncharacterized protein</fullName>
    </submittedName>
</protein>
<evidence type="ECO:0000313" key="1">
    <source>
        <dbReference type="EMBL" id="KAF4034251.1"/>
    </source>
</evidence>
<comment type="caution">
    <text evidence="1">The sequence shown here is derived from an EMBL/GenBank/DDBJ whole genome shotgun (WGS) entry which is preliminary data.</text>
</comment>
<gene>
    <name evidence="1" type="ORF">GN244_ATG13787</name>
</gene>
<proteinExistence type="predicted"/>
<dbReference type="EMBL" id="WSZM01000377">
    <property type="protein sequence ID" value="KAF4034251.1"/>
    <property type="molecule type" value="Genomic_DNA"/>
</dbReference>
<dbReference type="Proteomes" id="UP000602510">
    <property type="component" value="Unassembled WGS sequence"/>
</dbReference>
<sequence>MEPSNGLFCCNLCDMVRKRAPNLGYSNLIGYLMARYLQLGNFFLVSERLWFRITVDALKRGLKSICHGGGQRADACNVKLEVNLFQDFEKADRVCSNQGASLEKEMGQMVGLMYD</sequence>
<dbReference type="AlphaFoldDB" id="A0A833WQW9"/>